<keyword evidence="1" id="KW-0472">Membrane</keyword>
<evidence type="ECO:0000313" key="3">
    <source>
        <dbReference type="Proteomes" id="UP000564677"/>
    </source>
</evidence>
<keyword evidence="1" id="KW-1133">Transmembrane helix</keyword>
<proteinExistence type="predicted"/>
<gene>
    <name evidence="2" type="ORF">FHR20_003809</name>
</gene>
<dbReference type="Pfam" id="PF10067">
    <property type="entry name" value="DUF2306"/>
    <property type="match status" value="1"/>
</dbReference>
<reference evidence="2 3" key="1">
    <citation type="submission" date="2020-03" db="EMBL/GenBank/DDBJ databases">
        <title>Genomic Encyclopedia of Type Strains, Phase IV (KMG-IV): sequencing the most valuable type-strain genomes for metagenomic binning, comparative biology and taxonomic classification.</title>
        <authorList>
            <person name="Goeker M."/>
        </authorList>
    </citation>
    <scope>NUCLEOTIDE SEQUENCE [LARGE SCALE GENOMIC DNA]</scope>
    <source>
        <strain evidence="2 3">DSM 4733</strain>
    </source>
</reference>
<feature type="transmembrane region" description="Helical" evidence="1">
    <location>
        <begin position="19"/>
        <end position="39"/>
    </location>
</feature>
<dbReference type="EMBL" id="JAASQV010000004">
    <property type="protein sequence ID" value="NIJ66833.1"/>
    <property type="molecule type" value="Genomic_DNA"/>
</dbReference>
<sequence>MTTAAAALPSGPAPWSVRIAWMILAILCLGIAVYSAHYLLHPPRRPAEALHNPQGVPWLFVHVAGAVVALVLGSFQFLPALRRGAIPPHRWIGRLYVMGCLVGGAAGLILASGSSAGPIASTGFGSLAIAWIAVTLLGWRAVLQGRFAAHRRWMIRSWALTLAAVTLRLYLPLVMVLDLPFLPWYRAISFLAWVPNLVVAELWLRRAGARPGS</sequence>
<keyword evidence="1" id="KW-0812">Transmembrane</keyword>
<evidence type="ECO:0000256" key="1">
    <source>
        <dbReference type="SAM" id="Phobius"/>
    </source>
</evidence>
<feature type="transmembrane region" description="Helical" evidence="1">
    <location>
        <begin position="93"/>
        <end position="113"/>
    </location>
</feature>
<evidence type="ECO:0000313" key="2">
    <source>
        <dbReference type="EMBL" id="NIJ66833.1"/>
    </source>
</evidence>
<dbReference type="AlphaFoldDB" id="A0A7X5V2Z5"/>
<feature type="transmembrane region" description="Helical" evidence="1">
    <location>
        <begin position="153"/>
        <end position="171"/>
    </location>
</feature>
<feature type="transmembrane region" description="Helical" evidence="1">
    <location>
        <begin position="183"/>
        <end position="204"/>
    </location>
</feature>
<feature type="transmembrane region" description="Helical" evidence="1">
    <location>
        <begin position="119"/>
        <end position="141"/>
    </location>
</feature>
<dbReference type="Proteomes" id="UP000564677">
    <property type="component" value="Unassembled WGS sequence"/>
</dbReference>
<organism evidence="2 3">
    <name type="scientific">Sphingomonas leidyi</name>
    <dbReference type="NCBI Taxonomy" id="68569"/>
    <lineage>
        <taxon>Bacteria</taxon>
        <taxon>Pseudomonadati</taxon>
        <taxon>Pseudomonadota</taxon>
        <taxon>Alphaproteobacteria</taxon>
        <taxon>Sphingomonadales</taxon>
        <taxon>Sphingomonadaceae</taxon>
        <taxon>Sphingomonas</taxon>
    </lineage>
</organism>
<keyword evidence="3" id="KW-1185">Reference proteome</keyword>
<accession>A0A7X5V2Z5</accession>
<name>A0A7X5V2Z5_9SPHN</name>
<feature type="transmembrane region" description="Helical" evidence="1">
    <location>
        <begin position="59"/>
        <end position="81"/>
    </location>
</feature>
<dbReference type="InterPro" id="IPR018750">
    <property type="entry name" value="DUF2306_membrane"/>
</dbReference>
<dbReference type="RefSeq" id="WP_208413747.1">
    <property type="nucleotide sequence ID" value="NZ_JAASQV010000004.1"/>
</dbReference>
<comment type="caution">
    <text evidence="2">The sequence shown here is derived from an EMBL/GenBank/DDBJ whole genome shotgun (WGS) entry which is preliminary data.</text>
</comment>
<protein>
    <submittedName>
        <fullName evidence="2">Putative membrane protein</fullName>
    </submittedName>
</protein>